<keyword evidence="2" id="KW-1185">Reference proteome</keyword>
<evidence type="ECO:0000313" key="1">
    <source>
        <dbReference type="EMBL" id="KAK3364950.1"/>
    </source>
</evidence>
<dbReference type="AlphaFoldDB" id="A0AAE0MZS0"/>
<sequence>MGLRTRIALTSFFFCCLFFAVFFFTGMALAHGIHPTYALCVKYTTRLGMENREWGNCECGIENAKSKMRGIEDGKN</sequence>
<proteinExistence type="predicted"/>
<reference evidence="1" key="2">
    <citation type="submission" date="2023-06" db="EMBL/GenBank/DDBJ databases">
        <authorList>
            <consortium name="Lawrence Berkeley National Laboratory"/>
            <person name="Haridas S."/>
            <person name="Hensen N."/>
            <person name="Bonometti L."/>
            <person name="Westerberg I."/>
            <person name="Brannstrom I.O."/>
            <person name="Guillou S."/>
            <person name="Cros-Aarteil S."/>
            <person name="Calhoun S."/>
            <person name="Kuo A."/>
            <person name="Mondo S."/>
            <person name="Pangilinan J."/>
            <person name="Riley R."/>
            <person name="Labutti K."/>
            <person name="Andreopoulos B."/>
            <person name="Lipzen A."/>
            <person name="Chen C."/>
            <person name="Yanf M."/>
            <person name="Daum C."/>
            <person name="Ng V."/>
            <person name="Clum A."/>
            <person name="Steindorff A."/>
            <person name="Ohm R."/>
            <person name="Martin F."/>
            <person name="Silar P."/>
            <person name="Natvig D."/>
            <person name="Lalanne C."/>
            <person name="Gautier V."/>
            <person name="Ament-Velasquez S.L."/>
            <person name="Kruys A."/>
            <person name="Hutchinson M.I."/>
            <person name="Powell A.J."/>
            <person name="Barry K."/>
            <person name="Miller A.N."/>
            <person name="Grigoriev I.V."/>
            <person name="Debuchy R."/>
            <person name="Gladieux P."/>
            <person name="Thoren M.H."/>
            <person name="Johannesson H."/>
        </authorList>
    </citation>
    <scope>NUCLEOTIDE SEQUENCE</scope>
    <source>
        <strain evidence="1">CBS 958.72</strain>
    </source>
</reference>
<name>A0AAE0MZS0_9PEZI</name>
<gene>
    <name evidence="1" type="ORF">B0T24DRAFT_638767</name>
</gene>
<protein>
    <submittedName>
        <fullName evidence="1">Uncharacterized protein</fullName>
    </submittedName>
</protein>
<organism evidence="1 2">
    <name type="scientific">Lasiosphaeria ovina</name>
    <dbReference type="NCBI Taxonomy" id="92902"/>
    <lineage>
        <taxon>Eukaryota</taxon>
        <taxon>Fungi</taxon>
        <taxon>Dikarya</taxon>
        <taxon>Ascomycota</taxon>
        <taxon>Pezizomycotina</taxon>
        <taxon>Sordariomycetes</taxon>
        <taxon>Sordariomycetidae</taxon>
        <taxon>Sordariales</taxon>
        <taxon>Lasiosphaeriaceae</taxon>
        <taxon>Lasiosphaeria</taxon>
    </lineage>
</organism>
<accession>A0AAE0MZS0</accession>
<dbReference type="Proteomes" id="UP001287356">
    <property type="component" value="Unassembled WGS sequence"/>
</dbReference>
<reference evidence="1" key="1">
    <citation type="journal article" date="2023" name="Mol. Phylogenet. Evol.">
        <title>Genome-scale phylogeny and comparative genomics of the fungal order Sordariales.</title>
        <authorList>
            <person name="Hensen N."/>
            <person name="Bonometti L."/>
            <person name="Westerberg I."/>
            <person name="Brannstrom I.O."/>
            <person name="Guillou S."/>
            <person name="Cros-Aarteil S."/>
            <person name="Calhoun S."/>
            <person name="Haridas S."/>
            <person name="Kuo A."/>
            <person name="Mondo S."/>
            <person name="Pangilinan J."/>
            <person name="Riley R."/>
            <person name="LaButti K."/>
            <person name="Andreopoulos B."/>
            <person name="Lipzen A."/>
            <person name="Chen C."/>
            <person name="Yan M."/>
            <person name="Daum C."/>
            <person name="Ng V."/>
            <person name="Clum A."/>
            <person name="Steindorff A."/>
            <person name="Ohm R.A."/>
            <person name="Martin F."/>
            <person name="Silar P."/>
            <person name="Natvig D.O."/>
            <person name="Lalanne C."/>
            <person name="Gautier V."/>
            <person name="Ament-Velasquez S.L."/>
            <person name="Kruys A."/>
            <person name="Hutchinson M.I."/>
            <person name="Powell A.J."/>
            <person name="Barry K."/>
            <person name="Miller A.N."/>
            <person name="Grigoriev I.V."/>
            <person name="Debuchy R."/>
            <person name="Gladieux P."/>
            <person name="Hiltunen Thoren M."/>
            <person name="Johannesson H."/>
        </authorList>
    </citation>
    <scope>NUCLEOTIDE SEQUENCE</scope>
    <source>
        <strain evidence="1">CBS 958.72</strain>
    </source>
</reference>
<comment type="caution">
    <text evidence="1">The sequence shown here is derived from an EMBL/GenBank/DDBJ whole genome shotgun (WGS) entry which is preliminary data.</text>
</comment>
<evidence type="ECO:0000313" key="2">
    <source>
        <dbReference type="Proteomes" id="UP001287356"/>
    </source>
</evidence>
<dbReference type="EMBL" id="JAULSN010000009">
    <property type="protein sequence ID" value="KAK3364950.1"/>
    <property type="molecule type" value="Genomic_DNA"/>
</dbReference>